<evidence type="ECO:0000313" key="1">
    <source>
        <dbReference type="EMBL" id="MEQ2250827.1"/>
    </source>
</evidence>
<keyword evidence="2" id="KW-1185">Reference proteome</keyword>
<sequence>MPVLRLPCCSACPSRRGRRCQPQIQRVIRPPLHILIPISSSPQTAIHTLPRRTRETFKSVTELCLFCLAQT</sequence>
<comment type="caution">
    <text evidence="1">The sequence shown here is derived from an EMBL/GenBank/DDBJ whole genome shotgun (WGS) entry which is preliminary data.</text>
</comment>
<dbReference type="EMBL" id="JAHRIQ010092955">
    <property type="protein sequence ID" value="MEQ2250827.1"/>
    <property type="molecule type" value="Genomic_DNA"/>
</dbReference>
<evidence type="ECO:0000313" key="2">
    <source>
        <dbReference type="Proteomes" id="UP001482620"/>
    </source>
</evidence>
<name>A0ABV0V229_9TELE</name>
<gene>
    <name evidence="1" type="ORF">ILYODFUR_004820</name>
</gene>
<organism evidence="1 2">
    <name type="scientific">Ilyodon furcidens</name>
    <name type="common">goldbreast splitfin</name>
    <dbReference type="NCBI Taxonomy" id="33524"/>
    <lineage>
        <taxon>Eukaryota</taxon>
        <taxon>Metazoa</taxon>
        <taxon>Chordata</taxon>
        <taxon>Craniata</taxon>
        <taxon>Vertebrata</taxon>
        <taxon>Euteleostomi</taxon>
        <taxon>Actinopterygii</taxon>
        <taxon>Neopterygii</taxon>
        <taxon>Teleostei</taxon>
        <taxon>Neoteleostei</taxon>
        <taxon>Acanthomorphata</taxon>
        <taxon>Ovalentaria</taxon>
        <taxon>Atherinomorphae</taxon>
        <taxon>Cyprinodontiformes</taxon>
        <taxon>Goodeidae</taxon>
        <taxon>Ilyodon</taxon>
    </lineage>
</organism>
<accession>A0ABV0V229</accession>
<dbReference type="Proteomes" id="UP001482620">
    <property type="component" value="Unassembled WGS sequence"/>
</dbReference>
<proteinExistence type="predicted"/>
<protein>
    <submittedName>
        <fullName evidence="1">Uncharacterized protein</fullName>
    </submittedName>
</protein>
<reference evidence="1 2" key="1">
    <citation type="submission" date="2021-06" db="EMBL/GenBank/DDBJ databases">
        <authorList>
            <person name="Palmer J.M."/>
        </authorList>
    </citation>
    <scope>NUCLEOTIDE SEQUENCE [LARGE SCALE GENOMIC DNA]</scope>
    <source>
        <strain evidence="2">if_2019</strain>
        <tissue evidence="1">Muscle</tissue>
    </source>
</reference>